<dbReference type="Proteomes" id="UP001163321">
    <property type="component" value="Chromosome 12"/>
</dbReference>
<reference evidence="1 2" key="1">
    <citation type="journal article" date="2022" name="bioRxiv">
        <title>The genome of the oomycete Peronosclerospora sorghi, a cosmopolitan pathogen of maize and sorghum, is inflated with dispersed pseudogenes.</title>
        <authorList>
            <person name="Fletcher K."/>
            <person name="Martin F."/>
            <person name="Isakeit T."/>
            <person name="Cavanaugh K."/>
            <person name="Magill C."/>
            <person name="Michelmore R."/>
        </authorList>
    </citation>
    <scope>NUCLEOTIDE SEQUENCE [LARGE SCALE GENOMIC DNA]</scope>
    <source>
        <strain evidence="1">P6</strain>
    </source>
</reference>
<organism evidence="1 2">
    <name type="scientific">Peronosclerospora sorghi</name>
    <dbReference type="NCBI Taxonomy" id="230839"/>
    <lineage>
        <taxon>Eukaryota</taxon>
        <taxon>Sar</taxon>
        <taxon>Stramenopiles</taxon>
        <taxon>Oomycota</taxon>
        <taxon>Peronosporomycetes</taxon>
        <taxon>Peronosporales</taxon>
        <taxon>Peronosporaceae</taxon>
        <taxon>Peronosclerospora</taxon>
    </lineage>
</organism>
<accession>A0ACC0WKT6</accession>
<sequence>MVLSSLSRPLARGHARSLPYSHSSQHVSSVSLVRVCTTGSDVYDHPDDFHCLYVRFDVTKDSMPRSALFRDARSKSRRHVSPELNGIERASVFARYWFEDFTKSTDRRWYKRCSRSVIRAKTIAARHVHPCKTNSCPLSRSHTRVRHVLTQPDACI</sequence>
<gene>
    <name evidence="1" type="ORF">PsorP6_011369</name>
</gene>
<evidence type="ECO:0000313" key="2">
    <source>
        <dbReference type="Proteomes" id="UP001163321"/>
    </source>
</evidence>
<dbReference type="EMBL" id="CM047591">
    <property type="protein sequence ID" value="KAI9919217.1"/>
    <property type="molecule type" value="Genomic_DNA"/>
</dbReference>
<comment type="caution">
    <text evidence="1">The sequence shown here is derived from an EMBL/GenBank/DDBJ whole genome shotgun (WGS) entry which is preliminary data.</text>
</comment>
<keyword evidence="2" id="KW-1185">Reference proteome</keyword>
<name>A0ACC0WKT6_9STRA</name>
<evidence type="ECO:0000313" key="1">
    <source>
        <dbReference type="EMBL" id="KAI9919217.1"/>
    </source>
</evidence>
<proteinExistence type="predicted"/>
<protein>
    <submittedName>
        <fullName evidence="1">Uncharacterized protein</fullName>
    </submittedName>
</protein>